<dbReference type="InterPro" id="IPR023296">
    <property type="entry name" value="Glyco_hydro_beta-prop_sf"/>
</dbReference>
<dbReference type="Gene3D" id="2.115.10.20">
    <property type="entry name" value="Glycosyl hydrolase domain, family 43"/>
    <property type="match status" value="3"/>
</dbReference>
<keyword evidence="2" id="KW-0378">Hydrolase</keyword>
<comment type="caution">
    <text evidence="5">The sequence shown here is derived from an EMBL/GenBank/DDBJ whole genome shotgun (WGS) entry which is preliminary data.</text>
</comment>
<proteinExistence type="inferred from homology"/>
<dbReference type="RefSeq" id="WP_378049826.1">
    <property type="nucleotide sequence ID" value="NZ_JBHMDN010000022.1"/>
</dbReference>
<dbReference type="InterPro" id="IPR013148">
    <property type="entry name" value="Glyco_hydro_32_N"/>
</dbReference>
<keyword evidence="6" id="KW-1185">Reference proteome</keyword>
<organism evidence="5 6">
    <name type="scientific">Cohnella cellulosilytica</name>
    <dbReference type="NCBI Taxonomy" id="986710"/>
    <lineage>
        <taxon>Bacteria</taxon>
        <taxon>Bacillati</taxon>
        <taxon>Bacillota</taxon>
        <taxon>Bacilli</taxon>
        <taxon>Bacillales</taxon>
        <taxon>Paenibacillaceae</taxon>
        <taxon>Cohnella</taxon>
    </lineage>
</organism>
<gene>
    <name evidence="5" type="ORF">ACFQMJ_30500</name>
</gene>
<evidence type="ECO:0000313" key="5">
    <source>
        <dbReference type="EMBL" id="MFC7152890.1"/>
    </source>
</evidence>
<keyword evidence="3" id="KW-0326">Glycosidase</keyword>
<evidence type="ECO:0000256" key="1">
    <source>
        <dbReference type="ARBA" id="ARBA00009902"/>
    </source>
</evidence>
<dbReference type="PANTHER" id="PTHR35279">
    <property type="match status" value="1"/>
</dbReference>
<evidence type="ECO:0000259" key="4">
    <source>
        <dbReference type="Pfam" id="PF00251"/>
    </source>
</evidence>
<feature type="domain" description="Glycosyl hydrolase family 32 N-terminal" evidence="4">
    <location>
        <begin position="116"/>
        <end position="281"/>
    </location>
</feature>
<name>A0ABW2FPI7_9BACL</name>
<dbReference type="SUPFAM" id="SSF75005">
    <property type="entry name" value="Arabinanase/levansucrase/invertase"/>
    <property type="match status" value="2"/>
</dbReference>
<protein>
    <recommendedName>
        <fullName evidence="4">Glycosyl hydrolase family 32 N-terminal domain-containing protein</fullName>
    </recommendedName>
</protein>
<evidence type="ECO:0000256" key="3">
    <source>
        <dbReference type="ARBA" id="ARBA00023295"/>
    </source>
</evidence>
<accession>A0ABW2FPI7</accession>
<dbReference type="Pfam" id="PF00251">
    <property type="entry name" value="Glyco_hydro_32N"/>
    <property type="match status" value="1"/>
</dbReference>
<reference evidence="6" key="1">
    <citation type="journal article" date="2019" name="Int. J. Syst. Evol. Microbiol.">
        <title>The Global Catalogue of Microorganisms (GCM) 10K type strain sequencing project: providing services to taxonomists for standard genome sequencing and annotation.</title>
        <authorList>
            <consortium name="The Broad Institute Genomics Platform"/>
            <consortium name="The Broad Institute Genome Sequencing Center for Infectious Disease"/>
            <person name="Wu L."/>
            <person name="Ma J."/>
        </authorList>
    </citation>
    <scope>NUCLEOTIDE SEQUENCE [LARGE SCALE GENOMIC DNA]</scope>
    <source>
        <strain evidence="6">KCTC 12907</strain>
    </source>
</reference>
<comment type="similarity">
    <text evidence="1">Belongs to the glycosyl hydrolase 32 family.</text>
</comment>
<dbReference type="PANTHER" id="PTHR35279:SF1">
    <property type="entry name" value="ARABINANASE_LEVANSUCRASE_INVERTASE"/>
    <property type="match status" value="1"/>
</dbReference>
<evidence type="ECO:0000256" key="2">
    <source>
        <dbReference type="ARBA" id="ARBA00022801"/>
    </source>
</evidence>
<evidence type="ECO:0000313" key="6">
    <source>
        <dbReference type="Proteomes" id="UP001596378"/>
    </source>
</evidence>
<dbReference type="Proteomes" id="UP001596378">
    <property type="component" value="Unassembled WGS sequence"/>
</dbReference>
<sequence length="338" mass="38557">MPETDNLQNWITKYRTEYKRGLPVIAPSGEEGRFDSHGVDCPFVFYHNGRYRMMYIGYDGRGYQTALAESDDLLNWRSHGVILGRGEGRGWDDVGAAGTWLLKETDALSGLPTLKKADGKYWMVYHAYPEEGYEAGPAEIGLAWTTDETLMTWNRLERPVFSWRDGEDWERGGLYKACLLEHEGLYYLFYNAKNEASAWREQTGVATSPDLRNWSRYEGNPVVRVVPGSWQSVFASDPFVVRDEGRWRMFYFGFDGSHAQEGAATSDNLLEWMCAREPLLRHGTEEELDATHAHKPSVLMRDGVLYHFYCAVRPRRTVDATLGNEYRAITFAASAPIG</sequence>
<dbReference type="EMBL" id="JBHTAI010000027">
    <property type="protein sequence ID" value="MFC7152890.1"/>
    <property type="molecule type" value="Genomic_DNA"/>
</dbReference>